<feature type="region of interest" description="Disordered" evidence="1">
    <location>
        <begin position="1"/>
        <end position="27"/>
    </location>
</feature>
<evidence type="ECO:0000256" key="1">
    <source>
        <dbReference type="SAM" id="MobiDB-lite"/>
    </source>
</evidence>
<dbReference type="EMBL" id="MU155256">
    <property type="protein sequence ID" value="KAF9477608.1"/>
    <property type="molecule type" value="Genomic_DNA"/>
</dbReference>
<dbReference type="AlphaFoldDB" id="A0A9P6CZF3"/>
<proteinExistence type="predicted"/>
<comment type="caution">
    <text evidence="2">The sequence shown here is derived from an EMBL/GenBank/DDBJ whole genome shotgun (WGS) entry which is preliminary data.</text>
</comment>
<feature type="compositionally biased region" description="Low complexity" evidence="1">
    <location>
        <begin position="54"/>
        <end position="64"/>
    </location>
</feature>
<evidence type="ECO:0000313" key="3">
    <source>
        <dbReference type="Proteomes" id="UP000807469"/>
    </source>
</evidence>
<accession>A0A9P6CZF3</accession>
<reference evidence="2" key="1">
    <citation type="submission" date="2020-11" db="EMBL/GenBank/DDBJ databases">
        <authorList>
            <consortium name="DOE Joint Genome Institute"/>
            <person name="Ahrendt S."/>
            <person name="Riley R."/>
            <person name="Andreopoulos W."/>
            <person name="Labutti K."/>
            <person name="Pangilinan J."/>
            <person name="Ruiz-Duenas F.J."/>
            <person name="Barrasa J.M."/>
            <person name="Sanchez-Garcia M."/>
            <person name="Camarero S."/>
            <person name="Miyauchi S."/>
            <person name="Serrano A."/>
            <person name="Linde D."/>
            <person name="Babiker R."/>
            <person name="Drula E."/>
            <person name="Ayuso-Fernandez I."/>
            <person name="Pacheco R."/>
            <person name="Padilla G."/>
            <person name="Ferreira P."/>
            <person name="Barriuso J."/>
            <person name="Kellner H."/>
            <person name="Castanera R."/>
            <person name="Alfaro M."/>
            <person name="Ramirez L."/>
            <person name="Pisabarro A.G."/>
            <person name="Kuo A."/>
            <person name="Tritt A."/>
            <person name="Lipzen A."/>
            <person name="He G."/>
            <person name="Yan M."/>
            <person name="Ng V."/>
            <person name="Cullen D."/>
            <person name="Martin F."/>
            <person name="Rosso M.-N."/>
            <person name="Henrissat B."/>
            <person name="Hibbett D."/>
            <person name="Martinez A.T."/>
            <person name="Grigoriev I.V."/>
        </authorList>
    </citation>
    <scope>NUCLEOTIDE SEQUENCE</scope>
    <source>
        <strain evidence="2">CIRM-BRFM 674</strain>
    </source>
</reference>
<name>A0A9P6CZF3_9AGAR</name>
<evidence type="ECO:0000313" key="2">
    <source>
        <dbReference type="EMBL" id="KAF9477608.1"/>
    </source>
</evidence>
<feature type="region of interest" description="Disordered" evidence="1">
    <location>
        <begin position="51"/>
        <end position="91"/>
    </location>
</feature>
<keyword evidence="3" id="KW-1185">Reference proteome</keyword>
<protein>
    <submittedName>
        <fullName evidence="2">Uncharacterized protein</fullName>
    </submittedName>
</protein>
<feature type="compositionally biased region" description="Basic and acidic residues" evidence="1">
    <location>
        <begin position="75"/>
        <end position="84"/>
    </location>
</feature>
<sequence length="106" mass="11828">MADARLSPSWESHVAAPPLSQQSHPMYANMLPQPPQYYFSHHAYHSMQSPFQTSVNSIPSSTSSQADHYYNNPNDEGRGTRFYRDSASSQARTGLDAFSAFRRASG</sequence>
<organism evidence="2 3">
    <name type="scientific">Pholiota conissans</name>
    <dbReference type="NCBI Taxonomy" id="109636"/>
    <lineage>
        <taxon>Eukaryota</taxon>
        <taxon>Fungi</taxon>
        <taxon>Dikarya</taxon>
        <taxon>Basidiomycota</taxon>
        <taxon>Agaricomycotina</taxon>
        <taxon>Agaricomycetes</taxon>
        <taxon>Agaricomycetidae</taxon>
        <taxon>Agaricales</taxon>
        <taxon>Agaricineae</taxon>
        <taxon>Strophariaceae</taxon>
        <taxon>Pholiota</taxon>
    </lineage>
</organism>
<dbReference type="Proteomes" id="UP000807469">
    <property type="component" value="Unassembled WGS sequence"/>
</dbReference>
<gene>
    <name evidence="2" type="ORF">BDN70DRAFT_881015</name>
</gene>